<evidence type="ECO:0000313" key="8">
    <source>
        <dbReference type="Proteomes" id="UP001286174"/>
    </source>
</evidence>
<dbReference type="PROSITE" id="PS51900">
    <property type="entry name" value="CB"/>
    <property type="match status" value="1"/>
</dbReference>
<dbReference type="Proteomes" id="UP001286174">
    <property type="component" value="Unassembled WGS sequence"/>
</dbReference>
<accession>A0AB35U6F1</accession>
<dbReference type="GO" id="GO:0015074">
    <property type="term" value="P:DNA integration"/>
    <property type="evidence" value="ECO:0007669"/>
    <property type="project" value="InterPro"/>
</dbReference>
<protein>
    <submittedName>
        <fullName evidence="7">Site-specific integrase</fullName>
    </submittedName>
</protein>
<dbReference type="AlphaFoldDB" id="A0AB35U6F1"/>
<dbReference type="Pfam" id="PF00589">
    <property type="entry name" value="Phage_integrase"/>
    <property type="match status" value="1"/>
</dbReference>
<dbReference type="InterPro" id="IPR010998">
    <property type="entry name" value="Integrase_recombinase_N"/>
</dbReference>
<sequence length="400" mass="44642">MNTTNNITERTESLPTSSTPLTADMCSRFVSYIDRGERTTATYLNNLRQFAAWLSFKGITQPTRQDVIAWRDWLASEHDGIEYDAADGWHYRADAHGSRITVSCKPATIASYLQTVKAFFSWANAEGIYPNIAERIHGPKVSVMHKKDALKPADVYKIERSIKASAMRKQIHAADSKKDTAGRIQRASEQGKRLQAMYELAVNCGLRDCELSRLNCGDIEVVNGQAWLYIQGKGHTEADQRKALASEVYAAIKDYQDSRSDTLTATTPLFVSTGNRSQGRRIAPETVGKMLKKAMQQAGYDSARLTAHSLRHTAGTNVMELTGNIYETQQYMRHSNPATTEIYVHVAHEKQDAVIADKLYDLYHGIDKSDDQSKLESLIAAMDPAQIRQLTNIAAAMSTR</sequence>
<dbReference type="EMBL" id="JALBUR010000046">
    <property type="protein sequence ID" value="MDX8420550.1"/>
    <property type="molecule type" value="Genomic_DNA"/>
</dbReference>
<evidence type="ECO:0000256" key="4">
    <source>
        <dbReference type="PROSITE-ProRule" id="PRU01248"/>
    </source>
</evidence>
<dbReference type="SUPFAM" id="SSF56349">
    <property type="entry name" value="DNA breaking-rejoining enzymes"/>
    <property type="match status" value="1"/>
</dbReference>
<evidence type="ECO:0000256" key="1">
    <source>
        <dbReference type="ARBA" id="ARBA00008857"/>
    </source>
</evidence>
<evidence type="ECO:0000256" key="3">
    <source>
        <dbReference type="ARBA" id="ARBA00023172"/>
    </source>
</evidence>
<dbReference type="InterPro" id="IPR013762">
    <property type="entry name" value="Integrase-like_cat_sf"/>
</dbReference>
<keyword evidence="2 4" id="KW-0238">DNA-binding</keyword>
<evidence type="ECO:0000256" key="2">
    <source>
        <dbReference type="ARBA" id="ARBA00023125"/>
    </source>
</evidence>
<dbReference type="InterPro" id="IPR011010">
    <property type="entry name" value="DNA_brk_join_enz"/>
</dbReference>
<dbReference type="InterPro" id="IPR002104">
    <property type="entry name" value="Integrase_catalytic"/>
</dbReference>
<name>A0AB35U6F1_9FIRM</name>
<dbReference type="InterPro" id="IPR044068">
    <property type="entry name" value="CB"/>
</dbReference>
<dbReference type="PANTHER" id="PTHR30349:SF64">
    <property type="entry name" value="PROPHAGE INTEGRASE INTD-RELATED"/>
    <property type="match status" value="1"/>
</dbReference>
<reference evidence="7 8" key="1">
    <citation type="submission" date="2022-03" db="EMBL/GenBank/DDBJ databases">
        <title>Novel taxa within the pig intestine.</title>
        <authorList>
            <person name="Wylensek D."/>
            <person name="Bishof K."/>
            <person name="Afrizal A."/>
            <person name="Clavel T."/>
        </authorList>
    </citation>
    <scope>NUCLEOTIDE SEQUENCE [LARGE SCALE GENOMIC DNA]</scope>
    <source>
        <strain evidence="7 8">CLA-KB-P133</strain>
    </source>
</reference>
<dbReference type="PANTHER" id="PTHR30349">
    <property type="entry name" value="PHAGE INTEGRASE-RELATED"/>
    <property type="match status" value="1"/>
</dbReference>
<feature type="domain" description="Tyr recombinase" evidence="5">
    <location>
        <begin position="157"/>
        <end position="356"/>
    </location>
</feature>
<comment type="caution">
    <text evidence="7">The sequence shown here is derived from an EMBL/GenBank/DDBJ whole genome shotgun (WGS) entry which is preliminary data.</text>
</comment>
<evidence type="ECO:0000313" key="7">
    <source>
        <dbReference type="EMBL" id="MDX8420550.1"/>
    </source>
</evidence>
<dbReference type="GO" id="GO:0006310">
    <property type="term" value="P:DNA recombination"/>
    <property type="evidence" value="ECO:0007669"/>
    <property type="project" value="UniProtKB-KW"/>
</dbReference>
<keyword evidence="3" id="KW-0233">DNA recombination</keyword>
<comment type="similarity">
    <text evidence="1">Belongs to the 'phage' integrase family.</text>
</comment>
<dbReference type="Gene3D" id="1.10.443.10">
    <property type="entry name" value="Intergrase catalytic core"/>
    <property type="match status" value="1"/>
</dbReference>
<feature type="domain" description="Core-binding (CB)" evidence="6">
    <location>
        <begin position="20"/>
        <end position="124"/>
    </location>
</feature>
<gene>
    <name evidence="7" type="ORF">MOZ60_10685</name>
</gene>
<keyword evidence="8" id="KW-1185">Reference proteome</keyword>
<dbReference type="Gene3D" id="1.10.150.130">
    <property type="match status" value="1"/>
</dbReference>
<evidence type="ECO:0000259" key="6">
    <source>
        <dbReference type="PROSITE" id="PS51900"/>
    </source>
</evidence>
<dbReference type="GO" id="GO:0003677">
    <property type="term" value="F:DNA binding"/>
    <property type="evidence" value="ECO:0007669"/>
    <property type="project" value="UniProtKB-UniRule"/>
</dbReference>
<dbReference type="PROSITE" id="PS51898">
    <property type="entry name" value="TYR_RECOMBINASE"/>
    <property type="match status" value="1"/>
</dbReference>
<evidence type="ECO:0000259" key="5">
    <source>
        <dbReference type="PROSITE" id="PS51898"/>
    </source>
</evidence>
<dbReference type="RefSeq" id="WP_370596673.1">
    <property type="nucleotide sequence ID" value="NZ_JALBUR010000046.1"/>
</dbReference>
<organism evidence="7 8">
    <name type="scientific">Grylomicrobium aquisgranensis</name>
    <dbReference type="NCBI Taxonomy" id="2926318"/>
    <lineage>
        <taxon>Bacteria</taxon>
        <taxon>Bacillati</taxon>
        <taxon>Bacillota</taxon>
        <taxon>Erysipelotrichia</taxon>
        <taxon>Erysipelotrichales</taxon>
        <taxon>Erysipelotrichaceae</taxon>
        <taxon>Grylomicrobium</taxon>
    </lineage>
</organism>
<dbReference type="InterPro" id="IPR050090">
    <property type="entry name" value="Tyrosine_recombinase_XerCD"/>
</dbReference>
<proteinExistence type="inferred from homology"/>